<dbReference type="SUPFAM" id="SSF102588">
    <property type="entry name" value="LmbE-like"/>
    <property type="match status" value="1"/>
</dbReference>
<dbReference type="EMBL" id="BART01034026">
    <property type="protein sequence ID" value="GAH13679.1"/>
    <property type="molecule type" value="Genomic_DNA"/>
</dbReference>
<evidence type="ECO:0000313" key="1">
    <source>
        <dbReference type="EMBL" id="GAH13679.1"/>
    </source>
</evidence>
<gene>
    <name evidence="1" type="ORF">S01H4_58280</name>
</gene>
<organism evidence="1">
    <name type="scientific">marine sediment metagenome</name>
    <dbReference type="NCBI Taxonomy" id="412755"/>
    <lineage>
        <taxon>unclassified sequences</taxon>
        <taxon>metagenomes</taxon>
        <taxon>ecological metagenomes</taxon>
    </lineage>
</organism>
<reference evidence="1" key="1">
    <citation type="journal article" date="2014" name="Front. Microbiol.">
        <title>High frequency of phylogenetically diverse reductive dehalogenase-homologous genes in deep subseafloor sedimentary metagenomes.</title>
        <authorList>
            <person name="Kawai M."/>
            <person name="Futagami T."/>
            <person name="Toyoda A."/>
            <person name="Takaki Y."/>
            <person name="Nishi S."/>
            <person name="Hori S."/>
            <person name="Arai W."/>
            <person name="Tsubouchi T."/>
            <person name="Morono Y."/>
            <person name="Uchiyama I."/>
            <person name="Ito T."/>
            <person name="Fujiyama A."/>
            <person name="Inagaki F."/>
            <person name="Takami H."/>
        </authorList>
    </citation>
    <scope>NUCLEOTIDE SEQUENCE</scope>
    <source>
        <strain evidence="1">Expedition CK06-06</strain>
    </source>
</reference>
<dbReference type="AlphaFoldDB" id="X1E941"/>
<dbReference type="PANTHER" id="PTHR12993">
    <property type="entry name" value="N-ACETYLGLUCOSAMINYL-PHOSPHATIDYLINOSITOL DE-N-ACETYLASE-RELATED"/>
    <property type="match status" value="1"/>
</dbReference>
<comment type="caution">
    <text evidence="1">The sequence shown here is derived from an EMBL/GenBank/DDBJ whole genome shotgun (WGS) entry which is preliminary data.</text>
</comment>
<dbReference type="Pfam" id="PF02585">
    <property type="entry name" value="PIG-L"/>
    <property type="match status" value="1"/>
</dbReference>
<dbReference type="InterPro" id="IPR024078">
    <property type="entry name" value="LmbE-like_dom_sf"/>
</dbReference>
<proteinExistence type="predicted"/>
<dbReference type="InterPro" id="IPR003737">
    <property type="entry name" value="GlcNAc_PI_deacetylase-related"/>
</dbReference>
<feature type="non-terminal residue" evidence="1">
    <location>
        <position position="151"/>
    </location>
</feature>
<dbReference type="PANTHER" id="PTHR12993:SF11">
    <property type="entry name" value="N-ACETYLGLUCOSAMINYL-PHOSPHATIDYLINOSITOL DE-N-ACETYLASE"/>
    <property type="match status" value="1"/>
</dbReference>
<name>X1E941_9ZZZZ</name>
<protein>
    <recommendedName>
        <fullName evidence="2">GlcNAc-PI de-N-acetylase</fullName>
    </recommendedName>
</protein>
<dbReference type="Gene3D" id="3.40.50.10320">
    <property type="entry name" value="LmbE-like"/>
    <property type="match status" value="1"/>
</dbReference>
<sequence length="151" mass="16753">MNNDSLNVVAVFAHPDDEAGVLGTLANHSERGDIVSVVMLTHGENASSLKGSHEEIAKTREGHVSKIEEIIGAKYYFLDIPDSGVTPTIENAKKLACLFKQLKPDIVITWGEYKTLGLGHPDHRYTHTIALDALSYARYNNEEDEFPPHRK</sequence>
<accession>X1E941</accession>
<evidence type="ECO:0008006" key="2">
    <source>
        <dbReference type="Google" id="ProtNLM"/>
    </source>
</evidence>
<dbReference type="GO" id="GO:0016811">
    <property type="term" value="F:hydrolase activity, acting on carbon-nitrogen (but not peptide) bonds, in linear amides"/>
    <property type="evidence" value="ECO:0007669"/>
    <property type="project" value="TreeGrafter"/>
</dbReference>